<evidence type="ECO:0000313" key="2">
    <source>
        <dbReference type="EMBL" id="TKV93963.1"/>
    </source>
</evidence>
<keyword evidence="3" id="KW-1185">Reference proteome</keyword>
<dbReference type="Gramene" id="TKV93963">
    <property type="protein sequence ID" value="TKV93963"/>
    <property type="gene ID" value="SEVIR_9G264650v2"/>
</dbReference>
<dbReference type="AlphaFoldDB" id="A0A4U6T0D8"/>
<sequence length="60" mass="6543">MLFHKLHALHWFVNFICGCATGGGCQSTASCHVADLAAMDHGGSSAVAAFRRWELECPHW</sequence>
<feature type="chain" id="PRO_5021003016" evidence="1">
    <location>
        <begin position="23"/>
        <end position="60"/>
    </location>
</feature>
<dbReference type="PROSITE" id="PS51257">
    <property type="entry name" value="PROKAR_LIPOPROTEIN"/>
    <property type="match status" value="1"/>
</dbReference>
<accession>A0A4U6T0D8</accession>
<protein>
    <submittedName>
        <fullName evidence="2">Uncharacterized protein</fullName>
    </submittedName>
</protein>
<evidence type="ECO:0000313" key="3">
    <source>
        <dbReference type="Proteomes" id="UP000298652"/>
    </source>
</evidence>
<gene>
    <name evidence="2" type="ORF">SEVIR_9G264650v2</name>
</gene>
<keyword evidence="1" id="KW-0732">Signal</keyword>
<feature type="signal peptide" evidence="1">
    <location>
        <begin position="1"/>
        <end position="22"/>
    </location>
</feature>
<dbReference type="EMBL" id="CM016560">
    <property type="protein sequence ID" value="TKV93963.1"/>
    <property type="molecule type" value="Genomic_DNA"/>
</dbReference>
<organism evidence="2 3">
    <name type="scientific">Setaria viridis</name>
    <name type="common">Green bristlegrass</name>
    <name type="synonym">Setaria italica subsp. viridis</name>
    <dbReference type="NCBI Taxonomy" id="4556"/>
    <lineage>
        <taxon>Eukaryota</taxon>
        <taxon>Viridiplantae</taxon>
        <taxon>Streptophyta</taxon>
        <taxon>Embryophyta</taxon>
        <taxon>Tracheophyta</taxon>
        <taxon>Spermatophyta</taxon>
        <taxon>Magnoliopsida</taxon>
        <taxon>Liliopsida</taxon>
        <taxon>Poales</taxon>
        <taxon>Poaceae</taxon>
        <taxon>PACMAD clade</taxon>
        <taxon>Panicoideae</taxon>
        <taxon>Panicodae</taxon>
        <taxon>Paniceae</taxon>
        <taxon>Cenchrinae</taxon>
        <taxon>Setaria</taxon>
    </lineage>
</organism>
<proteinExistence type="predicted"/>
<evidence type="ECO:0000256" key="1">
    <source>
        <dbReference type="SAM" id="SignalP"/>
    </source>
</evidence>
<name>A0A4U6T0D8_SETVI</name>
<reference evidence="2" key="1">
    <citation type="submission" date="2019-03" db="EMBL/GenBank/DDBJ databases">
        <title>WGS assembly of Setaria viridis.</title>
        <authorList>
            <person name="Huang P."/>
            <person name="Jenkins J."/>
            <person name="Grimwood J."/>
            <person name="Barry K."/>
            <person name="Healey A."/>
            <person name="Mamidi S."/>
            <person name="Sreedasyam A."/>
            <person name="Shu S."/>
            <person name="Feldman M."/>
            <person name="Wu J."/>
            <person name="Yu Y."/>
            <person name="Chen C."/>
            <person name="Johnson J."/>
            <person name="Rokhsar D."/>
            <person name="Baxter I."/>
            <person name="Schmutz J."/>
            <person name="Brutnell T."/>
            <person name="Kellogg E."/>
        </authorList>
    </citation>
    <scope>NUCLEOTIDE SEQUENCE [LARGE SCALE GENOMIC DNA]</scope>
</reference>
<dbReference type="Proteomes" id="UP000298652">
    <property type="component" value="Chromosome 9"/>
</dbReference>